<organism evidence="1 2">
    <name type="scientific">Gossypium arboreum</name>
    <name type="common">Tree cotton</name>
    <name type="synonym">Gossypium nanking</name>
    <dbReference type="NCBI Taxonomy" id="29729"/>
    <lineage>
        <taxon>Eukaryota</taxon>
        <taxon>Viridiplantae</taxon>
        <taxon>Streptophyta</taxon>
        <taxon>Embryophyta</taxon>
        <taxon>Tracheophyta</taxon>
        <taxon>Spermatophyta</taxon>
        <taxon>Magnoliopsida</taxon>
        <taxon>eudicotyledons</taxon>
        <taxon>Gunneridae</taxon>
        <taxon>Pentapetalae</taxon>
        <taxon>rosids</taxon>
        <taxon>malvids</taxon>
        <taxon>Malvales</taxon>
        <taxon>Malvaceae</taxon>
        <taxon>Malvoideae</taxon>
        <taxon>Gossypium</taxon>
    </lineage>
</organism>
<keyword evidence="2" id="KW-1185">Reference proteome</keyword>
<dbReference type="Proteomes" id="UP000032142">
    <property type="component" value="Unassembled WGS sequence"/>
</dbReference>
<dbReference type="EMBL" id="JRRC01486229">
    <property type="protein sequence ID" value="KHG07967.1"/>
    <property type="molecule type" value="Genomic_DNA"/>
</dbReference>
<dbReference type="AlphaFoldDB" id="A0A0B0N5L3"/>
<evidence type="ECO:0000313" key="2">
    <source>
        <dbReference type="Proteomes" id="UP000032142"/>
    </source>
</evidence>
<evidence type="ECO:0000313" key="1">
    <source>
        <dbReference type="EMBL" id="KHG07967.1"/>
    </source>
</evidence>
<comment type="caution">
    <text evidence="1">The sequence shown here is derived from an EMBL/GenBank/DDBJ whole genome shotgun (WGS) entry which is preliminary data.</text>
</comment>
<sequence>MLHGRVSLGAGIKMKSACSTQYHTRSCDWPCGTSQYSPNLAHGLAHGIDTQTCGWPCDPSQYTLQFSKNLAHGLIFGRVMQVNMYALFLHGLRHGRVY</sequence>
<proteinExistence type="predicted"/>
<keyword evidence="1" id="KW-0808">Transferase</keyword>
<reference evidence="2" key="1">
    <citation type="submission" date="2014-09" db="EMBL/GenBank/DDBJ databases">
        <authorList>
            <person name="Mudge J."/>
            <person name="Ramaraj T."/>
            <person name="Lindquist I.E."/>
            <person name="Bharti A.K."/>
            <person name="Sundararajan A."/>
            <person name="Cameron C.T."/>
            <person name="Woodward J.E."/>
            <person name="May G.D."/>
            <person name="Brubaker C."/>
            <person name="Broadhvest J."/>
            <person name="Wilkins T.A."/>
        </authorList>
    </citation>
    <scope>NUCLEOTIDE SEQUENCE</scope>
    <source>
        <strain evidence="2">cv. AKA8401</strain>
    </source>
</reference>
<accession>A0A0B0N5L3</accession>
<keyword evidence="1" id="KW-0418">Kinase</keyword>
<protein>
    <submittedName>
        <fullName evidence="1">MAP kinase-interacting serine/threonine-protein kinase 1</fullName>
    </submittedName>
</protein>
<gene>
    <name evidence="1" type="ORF">F383_35297</name>
</gene>
<name>A0A0B0N5L3_GOSAR</name>
<dbReference type="GO" id="GO:0016301">
    <property type="term" value="F:kinase activity"/>
    <property type="evidence" value="ECO:0007669"/>
    <property type="project" value="UniProtKB-KW"/>
</dbReference>